<protein>
    <submittedName>
        <fullName evidence="3">Uncharacterized protein</fullName>
    </submittedName>
</protein>
<organism evidence="2 3">
    <name type="scientific">Parascaris univalens</name>
    <name type="common">Nematode worm</name>
    <dbReference type="NCBI Taxonomy" id="6257"/>
    <lineage>
        <taxon>Eukaryota</taxon>
        <taxon>Metazoa</taxon>
        <taxon>Ecdysozoa</taxon>
        <taxon>Nematoda</taxon>
        <taxon>Chromadorea</taxon>
        <taxon>Rhabditida</taxon>
        <taxon>Spirurina</taxon>
        <taxon>Ascaridomorpha</taxon>
        <taxon>Ascaridoidea</taxon>
        <taxon>Ascarididae</taxon>
        <taxon>Parascaris</taxon>
    </lineage>
</organism>
<sequence length="110" mass="12836">MKQIKGIYNRWSTVHGRQWQTPMRIERSVSSLKPAAERTAPNINYSRKQRMSESENDSSEAMNNKRIGQKASLSVPVRPLERSRGFRQTIGMTDEEVYKMKARKMTDMRS</sequence>
<reference evidence="3" key="1">
    <citation type="submission" date="2022-11" db="UniProtKB">
        <authorList>
            <consortium name="WormBaseParasite"/>
        </authorList>
    </citation>
    <scope>IDENTIFICATION</scope>
</reference>
<evidence type="ECO:0000313" key="2">
    <source>
        <dbReference type="Proteomes" id="UP000887569"/>
    </source>
</evidence>
<proteinExistence type="predicted"/>
<keyword evidence="2" id="KW-1185">Reference proteome</keyword>
<accession>A0A915A7F4</accession>
<name>A0A915A7F4_PARUN</name>
<dbReference type="Proteomes" id="UP000887569">
    <property type="component" value="Unplaced"/>
</dbReference>
<feature type="region of interest" description="Disordered" evidence="1">
    <location>
        <begin position="25"/>
        <end position="88"/>
    </location>
</feature>
<dbReference type="WBParaSite" id="PgR002_g191_t01">
    <property type="protein sequence ID" value="PgR002_g191_t01"/>
    <property type="gene ID" value="PgR002_g191"/>
</dbReference>
<evidence type="ECO:0000256" key="1">
    <source>
        <dbReference type="SAM" id="MobiDB-lite"/>
    </source>
</evidence>
<dbReference type="AlphaFoldDB" id="A0A915A7F4"/>
<evidence type="ECO:0000313" key="3">
    <source>
        <dbReference type="WBParaSite" id="PgR002_g191_t01"/>
    </source>
</evidence>